<dbReference type="AlphaFoldDB" id="A0A5C5XMW4"/>
<reference evidence="1 2" key="1">
    <citation type="submission" date="2019-02" db="EMBL/GenBank/DDBJ databases">
        <title>Deep-cultivation of Planctomycetes and their phenomic and genomic characterization uncovers novel biology.</title>
        <authorList>
            <person name="Wiegand S."/>
            <person name="Jogler M."/>
            <person name="Boedeker C."/>
            <person name="Pinto D."/>
            <person name="Vollmers J."/>
            <person name="Rivas-Marin E."/>
            <person name="Kohn T."/>
            <person name="Peeters S.H."/>
            <person name="Heuer A."/>
            <person name="Rast P."/>
            <person name="Oberbeckmann S."/>
            <person name="Bunk B."/>
            <person name="Jeske O."/>
            <person name="Meyerdierks A."/>
            <person name="Storesund J.E."/>
            <person name="Kallscheuer N."/>
            <person name="Luecker S."/>
            <person name="Lage O.M."/>
            <person name="Pohl T."/>
            <person name="Merkel B.J."/>
            <person name="Hornburger P."/>
            <person name="Mueller R.-W."/>
            <person name="Bruemmer F."/>
            <person name="Labrenz M."/>
            <person name="Spormann A.M."/>
            <person name="Op Den Camp H."/>
            <person name="Overmann J."/>
            <person name="Amann R."/>
            <person name="Jetten M.S.M."/>
            <person name="Mascher T."/>
            <person name="Medema M.H."/>
            <person name="Devos D.P."/>
            <person name="Kaster A.-K."/>
            <person name="Ovreas L."/>
            <person name="Rohde M."/>
            <person name="Galperin M.Y."/>
            <person name="Jogler C."/>
        </authorList>
    </citation>
    <scope>NUCLEOTIDE SEQUENCE [LARGE SCALE GENOMIC DNA]</scope>
    <source>
        <strain evidence="1 2">Pan54</strain>
    </source>
</reference>
<evidence type="ECO:0000313" key="2">
    <source>
        <dbReference type="Proteomes" id="UP000316095"/>
    </source>
</evidence>
<organism evidence="1 2">
    <name type="scientific">Rubinisphaera italica</name>
    <dbReference type="NCBI Taxonomy" id="2527969"/>
    <lineage>
        <taxon>Bacteria</taxon>
        <taxon>Pseudomonadati</taxon>
        <taxon>Planctomycetota</taxon>
        <taxon>Planctomycetia</taxon>
        <taxon>Planctomycetales</taxon>
        <taxon>Planctomycetaceae</taxon>
        <taxon>Rubinisphaera</taxon>
    </lineage>
</organism>
<keyword evidence="2" id="KW-1185">Reference proteome</keyword>
<gene>
    <name evidence="1" type="ORF">Pan54_46780</name>
</gene>
<evidence type="ECO:0000313" key="1">
    <source>
        <dbReference type="EMBL" id="TWT63919.1"/>
    </source>
</evidence>
<accession>A0A5C5XMW4</accession>
<dbReference type="EMBL" id="SJPG01000001">
    <property type="protein sequence ID" value="TWT63919.1"/>
    <property type="molecule type" value="Genomic_DNA"/>
</dbReference>
<proteinExistence type="predicted"/>
<sequence length="69" mass="8102">MAQPQEVCGSVAEFRIQTVGQALPDETGRRVKLNFIRIAYCNMFTRQFILLRLDKLNMASQLKFIRRRI</sequence>
<name>A0A5C5XMW4_9PLAN</name>
<dbReference type="Proteomes" id="UP000316095">
    <property type="component" value="Unassembled WGS sequence"/>
</dbReference>
<comment type="caution">
    <text evidence="1">The sequence shown here is derived from an EMBL/GenBank/DDBJ whole genome shotgun (WGS) entry which is preliminary data.</text>
</comment>
<protein>
    <submittedName>
        <fullName evidence="1">Uncharacterized protein</fullName>
    </submittedName>
</protein>